<sequence length="374" mass="42335">MVHFSKQTELVQIGNRKDEKHGAISTPIYLSTAYHHDEIGLGQGYAYSRTGSPTRDVLEEAVASLESGDDAFACSSGMSAVQLVFSMFEKDSHFIVSRDLYGGSYRMFELFERNYGFTFTYWDGREEEQLNEYIQENTKAVFLETPTNPLMQETDIALTAKFTERHELLLIVDNTFYTPYIQRPIEEGADVVIHSATKYLGGHNDILAGLVISKGEKLGKELKYLHNACGSILAPFDCWLLIRGLKTLALRMNQHEKNALIIQQFLEDHSSVTDVFYPRRGGMVSFLIAKEEWVSTFLKSLKLFSFAESLGGVESFITYPATQTHAEIPEDIRKEYGLTNCLLRISVGIEDEIDLVADLQQAFQECEKLLNLEV</sequence>
<dbReference type="InterPro" id="IPR015422">
    <property type="entry name" value="PyrdxlP-dep_Trfase_small"/>
</dbReference>
<organism evidence="5 6">
    <name type="scientific">Sporosarcina siberiensis</name>
    <dbReference type="NCBI Taxonomy" id="1365606"/>
    <lineage>
        <taxon>Bacteria</taxon>
        <taxon>Bacillati</taxon>
        <taxon>Bacillota</taxon>
        <taxon>Bacilli</taxon>
        <taxon>Bacillales</taxon>
        <taxon>Caryophanaceae</taxon>
        <taxon>Sporosarcina</taxon>
    </lineage>
</organism>
<dbReference type="InterPro" id="IPR054542">
    <property type="entry name" value="Cys_met_metab_PP"/>
</dbReference>
<dbReference type="GO" id="GO:0016740">
    <property type="term" value="F:transferase activity"/>
    <property type="evidence" value="ECO:0007669"/>
    <property type="project" value="UniProtKB-KW"/>
</dbReference>
<name>A0ABW4SF52_9BACL</name>
<reference evidence="6" key="1">
    <citation type="journal article" date="2019" name="Int. J. Syst. Evol. Microbiol.">
        <title>The Global Catalogue of Microorganisms (GCM) 10K type strain sequencing project: providing services to taxonomists for standard genome sequencing and annotation.</title>
        <authorList>
            <consortium name="The Broad Institute Genomics Platform"/>
            <consortium name="The Broad Institute Genome Sequencing Center for Infectious Disease"/>
            <person name="Wu L."/>
            <person name="Ma J."/>
        </authorList>
    </citation>
    <scope>NUCLEOTIDE SEQUENCE [LARGE SCALE GENOMIC DNA]</scope>
    <source>
        <strain evidence="6">CGMCC 4.7177</strain>
    </source>
</reference>
<dbReference type="InterPro" id="IPR015424">
    <property type="entry name" value="PyrdxlP-dep_Trfase"/>
</dbReference>
<keyword evidence="5" id="KW-0808">Transferase</keyword>
<dbReference type="InterPro" id="IPR015421">
    <property type="entry name" value="PyrdxlP-dep_Trfase_major"/>
</dbReference>
<dbReference type="CDD" id="cd00614">
    <property type="entry name" value="CGS_like"/>
    <property type="match status" value="1"/>
</dbReference>
<evidence type="ECO:0000256" key="2">
    <source>
        <dbReference type="ARBA" id="ARBA00009077"/>
    </source>
</evidence>
<dbReference type="InterPro" id="IPR000277">
    <property type="entry name" value="Cys/Met-Metab_PyrdxlP-dep_enz"/>
</dbReference>
<dbReference type="Proteomes" id="UP001597218">
    <property type="component" value="Unassembled WGS sequence"/>
</dbReference>
<dbReference type="PIRSF" id="PIRSF001434">
    <property type="entry name" value="CGS"/>
    <property type="match status" value="1"/>
</dbReference>
<dbReference type="PANTHER" id="PTHR11808">
    <property type="entry name" value="TRANS-SULFURATION ENZYME FAMILY MEMBER"/>
    <property type="match status" value="1"/>
</dbReference>
<evidence type="ECO:0000313" key="6">
    <source>
        <dbReference type="Proteomes" id="UP001597218"/>
    </source>
</evidence>
<dbReference type="Pfam" id="PF01053">
    <property type="entry name" value="Cys_Met_Meta_PP"/>
    <property type="match status" value="1"/>
</dbReference>
<keyword evidence="3 4" id="KW-0663">Pyridoxal phosphate</keyword>
<dbReference type="Gene3D" id="3.90.1150.10">
    <property type="entry name" value="Aspartate Aminotransferase, domain 1"/>
    <property type="match status" value="1"/>
</dbReference>
<gene>
    <name evidence="5" type="ORF">ACFSFY_08355</name>
</gene>
<comment type="cofactor">
    <cofactor evidence="1 4">
        <name>pyridoxal 5'-phosphate</name>
        <dbReference type="ChEBI" id="CHEBI:597326"/>
    </cofactor>
</comment>
<dbReference type="PANTHER" id="PTHR11808:SF90">
    <property type="entry name" value="CYSTATHIONINE GAMMA-SYNTHASE"/>
    <property type="match status" value="1"/>
</dbReference>
<dbReference type="RefSeq" id="WP_381537092.1">
    <property type="nucleotide sequence ID" value="NZ_JBHUGI010000024.1"/>
</dbReference>
<evidence type="ECO:0000256" key="4">
    <source>
        <dbReference type="RuleBase" id="RU362118"/>
    </source>
</evidence>
<proteinExistence type="inferred from homology"/>
<comment type="similarity">
    <text evidence="2 4">Belongs to the trans-sulfuration enzymes family.</text>
</comment>
<comment type="caution">
    <text evidence="5">The sequence shown here is derived from an EMBL/GenBank/DDBJ whole genome shotgun (WGS) entry which is preliminary data.</text>
</comment>
<dbReference type="PROSITE" id="PS00868">
    <property type="entry name" value="CYS_MET_METAB_PP"/>
    <property type="match status" value="1"/>
</dbReference>
<evidence type="ECO:0000256" key="3">
    <source>
        <dbReference type="ARBA" id="ARBA00022898"/>
    </source>
</evidence>
<evidence type="ECO:0000313" key="5">
    <source>
        <dbReference type="EMBL" id="MFD1928068.1"/>
    </source>
</evidence>
<protein>
    <submittedName>
        <fullName evidence="5">PLP-dependent transferase</fullName>
    </submittedName>
</protein>
<dbReference type="Gene3D" id="3.40.640.10">
    <property type="entry name" value="Type I PLP-dependent aspartate aminotransferase-like (Major domain)"/>
    <property type="match status" value="1"/>
</dbReference>
<accession>A0ABW4SF52</accession>
<dbReference type="EMBL" id="JBHUGI010000024">
    <property type="protein sequence ID" value="MFD1928068.1"/>
    <property type="molecule type" value="Genomic_DNA"/>
</dbReference>
<keyword evidence="6" id="KW-1185">Reference proteome</keyword>
<dbReference type="SUPFAM" id="SSF53383">
    <property type="entry name" value="PLP-dependent transferases"/>
    <property type="match status" value="1"/>
</dbReference>
<evidence type="ECO:0000256" key="1">
    <source>
        <dbReference type="ARBA" id="ARBA00001933"/>
    </source>
</evidence>